<reference evidence="1 2" key="1">
    <citation type="submission" date="2020-08" db="EMBL/GenBank/DDBJ databases">
        <title>Genomic Encyclopedia of Type Strains, Phase IV (KMG-IV): sequencing the most valuable type-strain genomes for metagenomic binning, comparative biology and taxonomic classification.</title>
        <authorList>
            <person name="Goeker M."/>
        </authorList>
    </citation>
    <scope>NUCLEOTIDE SEQUENCE [LARGE SCALE GENOMIC DNA]</scope>
    <source>
        <strain evidence="1 2">DSM 29854</strain>
    </source>
</reference>
<dbReference type="AlphaFoldDB" id="A0A839GGE2"/>
<accession>A0A839GGE2</accession>
<comment type="caution">
    <text evidence="1">The sequence shown here is derived from an EMBL/GenBank/DDBJ whole genome shotgun (WGS) entry which is preliminary data.</text>
</comment>
<sequence length="77" mass="8687">MRFTFKMFVLVGLILVGKFLKEDSANGTVQKVEATNQDIYSLDTKAPLPFTQKTNHILEPVTKEGTTTEKTFTYSLN</sequence>
<organism evidence="1 2">
    <name type="scientific">Rufibacter quisquiliarum</name>
    <dbReference type="NCBI Taxonomy" id="1549639"/>
    <lineage>
        <taxon>Bacteria</taxon>
        <taxon>Pseudomonadati</taxon>
        <taxon>Bacteroidota</taxon>
        <taxon>Cytophagia</taxon>
        <taxon>Cytophagales</taxon>
        <taxon>Hymenobacteraceae</taxon>
        <taxon>Rufibacter</taxon>
    </lineage>
</organism>
<gene>
    <name evidence="1" type="ORF">FHS90_002358</name>
</gene>
<protein>
    <submittedName>
        <fullName evidence="1">Uncharacterized protein</fullName>
    </submittedName>
</protein>
<evidence type="ECO:0000313" key="1">
    <source>
        <dbReference type="EMBL" id="MBA9077640.1"/>
    </source>
</evidence>
<evidence type="ECO:0000313" key="2">
    <source>
        <dbReference type="Proteomes" id="UP000563094"/>
    </source>
</evidence>
<dbReference type="Proteomes" id="UP000563094">
    <property type="component" value="Unassembled WGS sequence"/>
</dbReference>
<name>A0A839GGE2_9BACT</name>
<dbReference type="RefSeq" id="WP_182513113.1">
    <property type="nucleotide sequence ID" value="NZ_JACJIQ010000008.1"/>
</dbReference>
<keyword evidence="2" id="KW-1185">Reference proteome</keyword>
<proteinExistence type="predicted"/>
<dbReference type="EMBL" id="JACJIQ010000008">
    <property type="protein sequence ID" value="MBA9077640.1"/>
    <property type="molecule type" value="Genomic_DNA"/>
</dbReference>